<evidence type="ECO:0000313" key="4">
    <source>
        <dbReference type="Proteomes" id="UP000006851"/>
    </source>
</evidence>
<dbReference type="HOGENOM" id="CLU_025183_0_0_11"/>
<feature type="transmembrane region" description="Helical" evidence="2">
    <location>
        <begin position="641"/>
        <end position="661"/>
    </location>
</feature>
<feature type="transmembrane region" description="Helical" evidence="2">
    <location>
        <begin position="668"/>
        <end position="688"/>
    </location>
</feature>
<dbReference type="RefSeq" id="WP_013708140.1">
    <property type="nucleotide sequence ID" value="NC_015389.1"/>
</dbReference>
<feature type="transmembrane region" description="Helical" evidence="2">
    <location>
        <begin position="39"/>
        <end position="57"/>
    </location>
</feature>
<reference evidence="4" key="1">
    <citation type="journal article" date="2013" name="Stand. Genomic Sci.">
        <title>Complete genome sequence of Coriobacterium glomerans type strain (PW2(T)) from the midgut of Pyrrhocoris apterus L. (red soldier bug).</title>
        <authorList>
            <person name="Stackebrandt E."/>
            <person name="Zeytun A."/>
            <person name="Lapidus A."/>
            <person name="Nolan M."/>
            <person name="Lucas S."/>
            <person name="Hammon N."/>
            <person name="Deshpande S."/>
            <person name="Cheng J.F."/>
            <person name="Tapia R."/>
            <person name="Goodwin L.A."/>
            <person name="Pitluck S."/>
            <person name="Liolios K."/>
            <person name="Pagani I."/>
            <person name="Ivanova N."/>
            <person name="Mavromatis K."/>
            <person name="Mikhailova N."/>
            <person name="Huntemann M."/>
            <person name="Pati A."/>
            <person name="Chen A."/>
            <person name="Palaniappan K."/>
            <person name="Chang Y.J."/>
            <person name="Land M."/>
            <person name="Hauser L."/>
            <person name="Rohde M."/>
            <person name="Pukall R."/>
            <person name="Goker M."/>
            <person name="Detter J.C."/>
            <person name="Woyke T."/>
            <person name="Bristow J."/>
            <person name="Eisen J.A."/>
            <person name="Markowitz V."/>
            <person name="Hugenholtz P."/>
            <person name="Kyrpides N.C."/>
            <person name="Klenk H.P."/>
        </authorList>
    </citation>
    <scope>NUCLEOTIDE SEQUENCE</scope>
    <source>
        <strain evidence="4">ATCC 49209 / DSM 20642 / JCM 10262 / PW2</strain>
    </source>
</reference>
<keyword evidence="2" id="KW-0812">Transmembrane</keyword>
<feature type="transmembrane region" description="Helical" evidence="2">
    <location>
        <begin position="118"/>
        <end position="140"/>
    </location>
</feature>
<gene>
    <name evidence="3" type="ordered locus">Corgl_0271</name>
</gene>
<dbReference type="AlphaFoldDB" id="F2N758"/>
<evidence type="ECO:0000256" key="2">
    <source>
        <dbReference type="SAM" id="Phobius"/>
    </source>
</evidence>
<dbReference type="EMBL" id="CP002628">
    <property type="protein sequence ID" value="AEB06397.1"/>
    <property type="molecule type" value="Genomic_DNA"/>
</dbReference>
<feature type="region of interest" description="Disordered" evidence="1">
    <location>
        <begin position="1"/>
        <end position="34"/>
    </location>
</feature>
<dbReference type="InterPro" id="IPR046062">
    <property type="entry name" value="DUF6020"/>
</dbReference>
<feature type="transmembrane region" description="Helical" evidence="2">
    <location>
        <begin position="216"/>
        <end position="236"/>
    </location>
</feature>
<proteinExistence type="predicted"/>
<protein>
    <submittedName>
        <fullName evidence="3">Uncharacterized protein</fullName>
    </submittedName>
</protein>
<keyword evidence="2" id="KW-1133">Transmembrane helix</keyword>
<feature type="transmembrane region" description="Helical" evidence="2">
    <location>
        <begin position="160"/>
        <end position="178"/>
    </location>
</feature>
<name>F2N758_CORGP</name>
<feature type="transmembrane region" description="Helical" evidence="2">
    <location>
        <begin position="77"/>
        <end position="106"/>
    </location>
</feature>
<feature type="transmembrane region" description="Helical" evidence="2">
    <location>
        <begin position="327"/>
        <end position="346"/>
    </location>
</feature>
<dbReference type="KEGG" id="cgo:Corgl_0271"/>
<feature type="transmembrane region" description="Helical" evidence="2">
    <location>
        <begin position="694"/>
        <end position="713"/>
    </location>
</feature>
<feature type="transmembrane region" description="Helical" evidence="2">
    <location>
        <begin position="393"/>
        <end position="417"/>
    </location>
</feature>
<evidence type="ECO:0000256" key="1">
    <source>
        <dbReference type="SAM" id="MobiDB-lite"/>
    </source>
</evidence>
<evidence type="ECO:0000313" key="3">
    <source>
        <dbReference type="EMBL" id="AEB06397.1"/>
    </source>
</evidence>
<dbReference type="STRING" id="700015.Corgl_0271"/>
<feature type="transmembrane region" description="Helical" evidence="2">
    <location>
        <begin position="352"/>
        <end position="372"/>
    </location>
</feature>
<feature type="compositionally biased region" description="Basic and acidic residues" evidence="1">
    <location>
        <begin position="1"/>
        <end position="19"/>
    </location>
</feature>
<organism evidence="3 4">
    <name type="scientific">Coriobacterium glomerans (strain ATCC 49209 / DSM 20642 / JCM 10262 / PW2)</name>
    <dbReference type="NCBI Taxonomy" id="700015"/>
    <lineage>
        <taxon>Bacteria</taxon>
        <taxon>Bacillati</taxon>
        <taxon>Actinomycetota</taxon>
        <taxon>Coriobacteriia</taxon>
        <taxon>Coriobacteriales</taxon>
        <taxon>Coriobacteriaceae</taxon>
        <taxon>Coriobacterium</taxon>
    </lineage>
</organism>
<keyword evidence="4" id="KW-1185">Reference proteome</keyword>
<dbReference type="Pfam" id="PF19484">
    <property type="entry name" value="DUF6020"/>
    <property type="match status" value="1"/>
</dbReference>
<feature type="transmembrane region" description="Helical" evidence="2">
    <location>
        <begin position="423"/>
        <end position="439"/>
    </location>
</feature>
<keyword evidence="2" id="KW-0472">Membrane</keyword>
<feature type="transmembrane region" description="Helical" evidence="2">
    <location>
        <begin position="296"/>
        <end position="315"/>
    </location>
</feature>
<feature type="transmembrane region" description="Helical" evidence="2">
    <location>
        <begin position="451"/>
        <end position="473"/>
    </location>
</feature>
<accession>F2N758</accession>
<dbReference type="eggNOG" id="ENOG502ZX8T">
    <property type="taxonomic scope" value="Bacteria"/>
</dbReference>
<sequence>MRSHPDRTRDLATGRDRGRGSRPTSDSGRDATHRRYSGAQNAIALTVALLSTAVISIDPSRPTHDMIREVAPGASGLLYICCEVLFSFAGHADVMLLAALACLLLLPMRYVLFRRGDSWRPSVLVPAAAIAACMVLGRSYDVEDSARLALGDASRIAESILAWLGWAVLAHVGIYLLFEWFDRLGAPGRSDGAPRSSSWGRATRFILDRHPFGGPLLLVSITWSFAFIAACPGIFMGDTPAQILQWFNLPNATSSYLDLVNPSVLLNGHHPVVHTALLGGCVQIGLALFGDENAGLLIYTATQFALTAAAVAYLLYNLRLFGLGIRFRAAMTAFFLFMPMFANYAVLLTKDVLFADALLLLVIQLAKVLTALRASRPDALGCRCSKTTDLTRIPVCSSGLSARTWIALGLAALGTTFLRNGGLVFPVVACLLTAGIARLRSQGRIVAGSLAVLAVVAMLHIGFSAVLMPALGITPGSRREAMSIPFQQTARFVAKHDSAHAGVSEGTSDGLVSAEERAAIDRVLGYATLARRYDPSKSDGVKDSFNEHASSADLMAYLSVWATMFSKDPAVYLSATANNYFGYFYPSERDVWVYSTVSSEESMSSSSLRAHFDFHRLGGPISEALDHAVLIYRVAVQRCPLVSLAMSSAPYVWLLVLTSVYELRSRQWFGLALLAPIWCVLAVCITGPCNGSTYMRYLYPAIVCLPFVVPIAIGHPRILWIQRNL</sequence>
<dbReference type="Proteomes" id="UP000006851">
    <property type="component" value="Chromosome"/>
</dbReference>